<gene>
    <name evidence="1" type="ORF">L6164_024403</name>
</gene>
<reference evidence="1 2" key="1">
    <citation type="journal article" date="2022" name="DNA Res.">
        <title>Chromosomal-level genome assembly of the orchid tree Bauhinia variegata (Leguminosae; Cercidoideae) supports the allotetraploid origin hypothesis of Bauhinia.</title>
        <authorList>
            <person name="Zhong Y."/>
            <person name="Chen Y."/>
            <person name="Zheng D."/>
            <person name="Pang J."/>
            <person name="Liu Y."/>
            <person name="Luo S."/>
            <person name="Meng S."/>
            <person name="Qian L."/>
            <person name="Wei D."/>
            <person name="Dai S."/>
            <person name="Zhou R."/>
        </authorList>
    </citation>
    <scope>NUCLEOTIDE SEQUENCE [LARGE SCALE GENOMIC DNA]</scope>
    <source>
        <strain evidence="1">BV-YZ2020</strain>
    </source>
</reference>
<sequence length="414" mass="47385">MKIAVEGCMHGDLENVYKTLQHIEKIHNTKIDLLICCGDFQAVRNEQDLKSLSVPPRYRSMNSFWKYYSGLEVAPYPTIFIGGNHEASNYLWELYYGGWAAPNIYFLGFAGVVRFGNIRIGGISGIYKAHDYKLGHFERPPYNERTIKSVYHVREYDVHKLMQIEEPIDIFLSHDWPVGITDYGNQEQLLRYKPYFKQEIEERKLGSKPAAQLLEKLRPPYWFSAHLHCKFAALVQHGEGGPLTKFLALDKCIPGRNFLQMVEIESDGGPYEIQYDEEWLAITRRFNSAFPLTIKGADFSSGVNLGMEDCRQWVKSKLEERGYKPSEFARTAPCYDPSQSNAESSFAVYRNPQTESLLQLLGLPYLFDNMLEPNDLSPYSSPLIRRGPIGYNSEDIPIDDADDDDEGPAEVDDA</sequence>
<dbReference type="Proteomes" id="UP000828941">
    <property type="component" value="Chromosome 10"/>
</dbReference>
<keyword evidence="2" id="KW-1185">Reference proteome</keyword>
<organism evidence="1 2">
    <name type="scientific">Bauhinia variegata</name>
    <name type="common">Purple orchid tree</name>
    <name type="synonym">Phanera variegata</name>
    <dbReference type="NCBI Taxonomy" id="167791"/>
    <lineage>
        <taxon>Eukaryota</taxon>
        <taxon>Viridiplantae</taxon>
        <taxon>Streptophyta</taxon>
        <taxon>Embryophyta</taxon>
        <taxon>Tracheophyta</taxon>
        <taxon>Spermatophyta</taxon>
        <taxon>Magnoliopsida</taxon>
        <taxon>eudicotyledons</taxon>
        <taxon>Gunneridae</taxon>
        <taxon>Pentapetalae</taxon>
        <taxon>rosids</taxon>
        <taxon>fabids</taxon>
        <taxon>Fabales</taxon>
        <taxon>Fabaceae</taxon>
        <taxon>Cercidoideae</taxon>
        <taxon>Cercideae</taxon>
        <taxon>Bauhiniinae</taxon>
        <taxon>Bauhinia</taxon>
    </lineage>
</organism>
<evidence type="ECO:0000313" key="2">
    <source>
        <dbReference type="Proteomes" id="UP000828941"/>
    </source>
</evidence>
<name>A0ACB9LXC4_BAUVA</name>
<accession>A0ACB9LXC4</accession>
<dbReference type="EMBL" id="CM039435">
    <property type="protein sequence ID" value="KAI4316423.1"/>
    <property type="molecule type" value="Genomic_DNA"/>
</dbReference>
<evidence type="ECO:0000313" key="1">
    <source>
        <dbReference type="EMBL" id="KAI4316423.1"/>
    </source>
</evidence>
<protein>
    <submittedName>
        <fullName evidence="1">Uncharacterized protein</fullName>
    </submittedName>
</protein>
<proteinExistence type="predicted"/>
<comment type="caution">
    <text evidence="1">The sequence shown here is derived from an EMBL/GenBank/DDBJ whole genome shotgun (WGS) entry which is preliminary data.</text>
</comment>